<name>A0A8K0K610_LADFU</name>
<dbReference type="Proteomes" id="UP000792457">
    <property type="component" value="Unassembled WGS sequence"/>
</dbReference>
<gene>
    <name evidence="4" type="ORF">J437_LFUL008221</name>
</gene>
<keyword evidence="1" id="KW-0862">Zinc</keyword>
<keyword evidence="5" id="KW-1185">Reference proteome</keyword>
<protein>
    <recommendedName>
        <fullName evidence="3">C2H2-type domain-containing protein</fullName>
    </recommendedName>
</protein>
<dbReference type="PROSITE" id="PS50157">
    <property type="entry name" value="ZINC_FINGER_C2H2_2"/>
    <property type="match status" value="1"/>
</dbReference>
<evidence type="ECO:0000256" key="1">
    <source>
        <dbReference type="PROSITE-ProRule" id="PRU00042"/>
    </source>
</evidence>
<dbReference type="InterPro" id="IPR036236">
    <property type="entry name" value="Znf_C2H2_sf"/>
</dbReference>
<keyword evidence="1" id="KW-0863">Zinc-finger</keyword>
<dbReference type="SUPFAM" id="SSF57667">
    <property type="entry name" value="beta-beta-alpha zinc fingers"/>
    <property type="match status" value="1"/>
</dbReference>
<feature type="compositionally biased region" description="Low complexity" evidence="2">
    <location>
        <begin position="1"/>
        <end position="21"/>
    </location>
</feature>
<reference evidence="4" key="1">
    <citation type="submission" date="2013-04" db="EMBL/GenBank/DDBJ databases">
        <authorList>
            <person name="Qu J."/>
            <person name="Murali S.C."/>
            <person name="Bandaranaike D."/>
            <person name="Bellair M."/>
            <person name="Blankenburg K."/>
            <person name="Chao H."/>
            <person name="Dinh H."/>
            <person name="Doddapaneni H."/>
            <person name="Downs B."/>
            <person name="Dugan-Rocha S."/>
            <person name="Elkadiri S."/>
            <person name="Gnanaolivu R.D."/>
            <person name="Hernandez B."/>
            <person name="Javaid M."/>
            <person name="Jayaseelan J.C."/>
            <person name="Lee S."/>
            <person name="Li M."/>
            <person name="Ming W."/>
            <person name="Munidasa M."/>
            <person name="Muniz J."/>
            <person name="Nguyen L."/>
            <person name="Ongeri F."/>
            <person name="Osuji N."/>
            <person name="Pu L.-L."/>
            <person name="Puazo M."/>
            <person name="Qu C."/>
            <person name="Quiroz J."/>
            <person name="Raj R."/>
            <person name="Weissenberger G."/>
            <person name="Xin Y."/>
            <person name="Zou X."/>
            <person name="Han Y."/>
            <person name="Richards S."/>
            <person name="Worley K."/>
            <person name="Muzny D."/>
            <person name="Gibbs R."/>
        </authorList>
    </citation>
    <scope>NUCLEOTIDE SEQUENCE</scope>
    <source>
        <strain evidence="4">Sampled in the wild</strain>
    </source>
</reference>
<feature type="region of interest" description="Disordered" evidence="2">
    <location>
        <begin position="1"/>
        <end position="28"/>
    </location>
</feature>
<dbReference type="AlphaFoldDB" id="A0A8K0K610"/>
<evidence type="ECO:0000313" key="4">
    <source>
        <dbReference type="EMBL" id="KAG8228372.1"/>
    </source>
</evidence>
<comment type="caution">
    <text evidence="4">The sequence shown here is derived from an EMBL/GenBank/DDBJ whole genome shotgun (WGS) entry which is preliminary data.</text>
</comment>
<accession>A0A8K0K610</accession>
<dbReference type="InterPro" id="IPR013087">
    <property type="entry name" value="Znf_C2H2_type"/>
</dbReference>
<evidence type="ECO:0000256" key="2">
    <source>
        <dbReference type="SAM" id="MobiDB-lite"/>
    </source>
</evidence>
<dbReference type="Gene3D" id="3.30.160.60">
    <property type="entry name" value="Classic Zinc Finger"/>
    <property type="match status" value="1"/>
</dbReference>
<sequence length="91" mass="10068">MGKAGSSSVESGSHSSKGSLGVPTPQSSGDIFIRLPGCSLFLCRMCGKTVSNKWHHFRRHWPDEIPCPICHAVFARKDHLKYHLRGQSPHT</sequence>
<feature type="domain" description="C2H2-type" evidence="3">
    <location>
        <begin position="65"/>
        <end position="91"/>
    </location>
</feature>
<evidence type="ECO:0000259" key="3">
    <source>
        <dbReference type="PROSITE" id="PS50157"/>
    </source>
</evidence>
<organism evidence="4 5">
    <name type="scientific">Ladona fulva</name>
    <name type="common">Scarce chaser dragonfly</name>
    <name type="synonym">Libellula fulva</name>
    <dbReference type="NCBI Taxonomy" id="123851"/>
    <lineage>
        <taxon>Eukaryota</taxon>
        <taxon>Metazoa</taxon>
        <taxon>Ecdysozoa</taxon>
        <taxon>Arthropoda</taxon>
        <taxon>Hexapoda</taxon>
        <taxon>Insecta</taxon>
        <taxon>Pterygota</taxon>
        <taxon>Palaeoptera</taxon>
        <taxon>Odonata</taxon>
        <taxon>Epiprocta</taxon>
        <taxon>Anisoptera</taxon>
        <taxon>Libelluloidea</taxon>
        <taxon>Libellulidae</taxon>
        <taxon>Ladona</taxon>
    </lineage>
</organism>
<dbReference type="EMBL" id="KZ308370">
    <property type="protein sequence ID" value="KAG8228372.1"/>
    <property type="molecule type" value="Genomic_DNA"/>
</dbReference>
<reference evidence="4" key="2">
    <citation type="submission" date="2017-10" db="EMBL/GenBank/DDBJ databases">
        <title>Ladona fulva Genome sequencing and assembly.</title>
        <authorList>
            <person name="Murali S."/>
            <person name="Richards S."/>
            <person name="Bandaranaike D."/>
            <person name="Bellair M."/>
            <person name="Blankenburg K."/>
            <person name="Chao H."/>
            <person name="Dinh H."/>
            <person name="Doddapaneni H."/>
            <person name="Dugan-Rocha S."/>
            <person name="Elkadiri S."/>
            <person name="Gnanaolivu R."/>
            <person name="Hernandez B."/>
            <person name="Skinner E."/>
            <person name="Javaid M."/>
            <person name="Lee S."/>
            <person name="Li M."/>
            <person name="Ming W."/>
            <person name="Munidasa M."/>
            <person name="Muniz J."/>
            <person name="Nguyen L."/>
            <person name="Hughes D."/>
            <person name="Osuji N."/>
            <person name="Pu L.-L."/>
            <person name="Puazo M."/>
            <person name="Qu C."/>
            <person name="Quiroz J."/>
            <person name="Raj R."/>
            <person name="Weissenberger G."/>
            <person name="Xin Y."/>
            <person name="Zou X."/>
            <person name="Han Y."/>
            <person name="Worley K."/>
            <person name="Muzny D."/>
            <person name="Gibbs R."/>
        </authorList>
    </citation>
    <scope>NUCLEOTIDE SEQUENCE</scope>
    <source>
        <strain evidence="4">Sampled in the wild</strain>
    </source>
</reference>
<dbReference type="OrthoDB" id="6761550at2759"/>
<keyword evidence="1" id="KW-0479">Metal-binding</keyword>
<dbReference type="Pfam" id="PF00096">
    <property type="entry name" value="zf-C2H2"/>
    <property type="match status" value="1"/>
</dbReference>
<proteinExistence type="predicted"/>
<dbReference type="GO" id="GO:0008270">
    <property type="term" value="F:zinc ion binding"/>
    <property type="evidence" value="ECO:0007669"/>
    <property type="project" value="UniProtKB-KW"/>
</dbReference>
<evidence type="ECO:0000313" key="5">
    <source>
        <dbReference type="Proteomes" id="UP000792457"/>
    </source>
</evidence>